<feature type="compositionally biased region" description="Polar residues" evidence="2">
    <location>
        <begin position="272"/>
        <end position="284"/>
    </location>
</feature>
<evidence type="ECO:0000313" key="4">
    <source>
        <dbReference type="Proteomes" id="UP000013827"/>
    </source>
</evidence>
<feature type="coiled-coil region" evidence="1">
    <location>
        <begin position="136"/>
        <end position="163"/>
    </location>
</feature>
<keyword evidence="1" id="KW-0175">Coiled coil</keyword>
<dbReference type="KEGG" id="ehx:EMIHUDRAFT_215473"/>
<sequence length="300" mass="32061">MTSSPLGGHDDDGSDGSSSAEFFPCDEYPQDVPGAIAEPVVGFAAEVDQFVVGEARTARAELDRMRAALLRVSTVAVDLAERSLLLAESQSLPPRSRGMEQEARLQLYRRAFGHVDVQRAAESRQAAHLAERAQRRLEALAQLDATERRATRAEARAAELEALRMKEIGGPIPQLRPARCAAPGASRVGGAVTNLSAGPDVFQAQRREQRQTWERARRAEQVAAAERALTIERRGLATLAVTLCFALAANRLGAGGDRLKSARRDSVGDGATSRQATGAENPSAASRVRALLGENTSCVA</sequence>
<dbReference type="RefSeq" id="XP_005763114.1">
    <property type="nucleotide sequence ID" value="XM_005763057.1"/>
</dbReference>
<proteinExistence type="predicted"/>
<reference evidence="3" key="2">
    <citation type="submission" date="2024-10" db="UniProtKB">
        <authorList>
            <consortium name="EnsemblProtists"/>
        </authorList>
    </citation>
    <scope>IDENTIFICATION</scope>
</reference>
<feature type="region of interest" description="Disordered" evidence="2">
    <location>
        <begin position="258"/>
        <end position="284"/>
    </location>
</feature>
<accession>A0A0D3IHF0</accession>
<organism evidence="3 4">
    <name type="scientific">Emiliania huxleyi (strain CCMP1516)</name>
    <dbReference type="NCBI Taxonomy" id="280463"/>
    <lineage>
        <taxon>Eukaryota</taxon>
        <taxon>Haptista</taxon>
        <taxon>Haptophyta</taxon>
        <taxon>Prymnesiophyceae</taxon>
        <taxon>Isochrysidales</taxon>
        <taxon>Noelaerhabdaceae</taxon>
        <taxon>Emiliania</taxon>
    </lineage>
</organism>
<keyword evidence="4" id="KW-1185">Reference proteome</keyword>
<dbReference type="PaxDb" id="2903-EOD10685"/>
<feature type="region of interest" description="Disordered" evidence="2">
    <location>
        <begin position="1"/>
        <end position="27"/>
    </location>
</feature>
<reference evidence="4" key="1">
    <citation type="journal article" date="2013" name="Nature">
        <title>Pan genome of the phytoplankton Emiliania underpins its global distribution.</title>
        <authorList>
            <person name="Read B.A."/>
            <person name="Kegel J."/>
            <person name="Klute M.J."/>
            <person name="Kuo A."/>
            <person name="Lefebvre S.C."/>
            <person name="Maumus F."/>
            <person name="Mayer C."/>
            <person name="Miller J."/>
            <person name="Monier A."/>
            <person name="Salamov A."/>
            <person name="Young J."/>
            <person name="Aguilar M."/>
            <person name="Claverie J.M."/>
            <person name="Frickenhaus S."/>
            <person name="Gonzalez K."/>
            <person name="Herman E.K."/>
            <person name="Lin Y.C."/>
            <person name="Napier J."/>
            <person name="Ogata H."/>
            <person name="Sarno A.F."/>
            <person name="Shmutz J."/>
            <person name="Schroeder D."/>
            <person name="de Vargas C."/>
            <person name="Verret F."/>
            <person name="von Dassow P."/>
            <person name="Valentin K."/>
            <person name="Van de Peer Y."/>
            <person name="Wheeler G."/>
            <person name="Dacks J.B."/>
            <person name="Delwiche C.F."/>
            <person name="Dyhrman S.T."/>
            <person name="Glockner G."/>
            <person name="John U."/>
            <person name="Richards T."/>
            <person name="Worden A.Z."/>
            <person name="Zhang X."/>
            <person name="Grigoriev I.V."/>
            <person name="Allen A.E."/>
            <person name="Bidle K."/>
            <person name="Borodovsky M."/>
            <person name="Bowler C."/>
            <person name="Brownlee C."/>
            <person name="Cock J.M."/>
            <person name="Elias M."/>
            <person name="Gladyshev V.N."/>
            <person name="Groth M."/>
            <person name="Guda C."/>
            <person name="Hadaegh A."/>
            <person name="Iglesias-Rodriguez M.D."/>
            <person name="Jenkins J."/>
            <person name="Jones B.M."/>
            <person name="Lawson T."/>
            <person name="Leese F."/>
            <person name="Lindquist E."/>
            <person name="Lobanov A."/>
            <person name="Lomsadze A."/>
            <person name="Malik S.B."/>
            <person name="Marsh M.E."/>
            <person name="Mackinder L."/>
            <person name="Mock T."/>
            <person name="Mueller-Roeber B."/>
            <person name="Pagarete A."/>
            <person name="Parker M."/>
            <person name="Probert I."/>
            <person name="Quesneville H."/>
            <person name="Raines C."/>
            <person name="Rensing S.A."/>
            <person name="Riano-Pachon D.M."/>
            <person name="Richier S."/>
            <person name="Rokitta S."/>
            <person name="Shiraiwa Y."/>
            <person name="Soanes D.M."/>
            <person name="van der Giezen M."/>
            <person name="Wahlund T.M."/>
            <person name="Williams B."/>
            <person name="Wilson W."/>
            <person name="Wolfe G."/>
            <person name="Wurch L.L."/>
        </authorList>
    </citation>
    <scope>NUCLEOTIDE SEQUENCE</scope>
</reference>
<dbReference type="Proteomes" id="UP000013827">
    <property type="component" value="Unassembled WGS sequence"/>
</dbReference>
<dbReference type="AlphaFoldDB" id="A0A0D3IHF0"/>
<feature type="compositionally biased region" description="Basic and acidic residues" evidence="2">
    <location>
        <begin position="258"/>
        <end position="267"/>
    </location>
</feature>
<evidence type="ECO:0000256" key="1">
    <source>
        <dbReference type="SAM" id="Coils"/>
    </source>
</evidence>
<evidence type="ECO:0000256" key="2">
    <source>
        <dbReference type="SAM" id="MobiDB-lite"/>
    </source>
</evidence>
<dbReference type="GeneID" id="17256788"/>
<evidence type="ECO:0000313" key="3">
    <source>
        <dbReference type="EnsemblProtists" id="EOD10685"/>
    </source>
</evidence>
<dbReference type="EnsemblProtists" id="EOD10685">
    <property type="protein sequence ID" value="EOD10685"/>
    <property type="gene ID" value="EMIHUDRAFT_215473"/>
</dbReference>
<name>A0A0D3IHF0_EMIH1</name>
<dbReference type="HOGENOM" id="CLU_928829_0_0_1"/>
<protein>
    <submittedName>
        <fullName evidence="3">Uncharacterized protein</fullName>
    </submittedName>
</protein>